<dbReference type="Pfam" id="PF01965">
    <property type="entry name" value="DJ-1_PfpI"/>
    <property type="match status" value="1"/>
</dbReference>
<proteinExistence type="predicted"/>
<dbReference type="PROSITE" id="PS01124">
    <property type="entry name" value="HTH_ARAC_FAMILY_2"/>
    <property type="match status" value="1"/>
</dbReference>
<dbReference type="AlphaFoldDB" id="A0A2D2DQK8"/>
<gene>
    <name evidence="5" type="ORF">CR152_24100</name>
</gene>
<dbReference type="GO" id="GO:0003700">
    <property type="term" value="F:DNA-binding transcription factor activity"/>
    <property type="evidence" value="ECO:0007669"/>
    <property type="project" value="InterPro"/>
</dbReference>
<evidence type="ECO:0000313" key="6">
    <source>
        <dbReference type="Proteomes" id="UP000229897"/>
    </source>
</evidence>
<dbReference type="KEGG" id="mass:CR152_24100"/>
<evidence type="ECO:0000313" key="5">
    <source>
        <dbReference type="EMBL" id="ATQ77257.1"/>
    </source>
</evidence>
<evidence type="ECO:0000256" key="2">
    <source>
        <dbReference type="ARBA" id="ARBA00023125"/>
    </source>
</evidence>
<dbReference type="Pfam" id="PF12833">
    <property type="entry name" value="HTH_18"/>
    <property type="match status" value="1"/>
</dbReference>
<dbReference type="Gene3D" id="3.40.50.880">
    <property type="match status" value="1"/>
</dbReference>
<dbReference type="InterPro" id="IPR002818">
    <property type="entry name" value="DJ-1/PfpI"/>
</dbReference>
<dbReference type="Gene3D" id="1.10.10.60">
    <property type="entry name" value="Homeodomain-like"/>
    <property type="match status" value="1"/>
</dbReference>
<accession>A0A2D2DQK8</accession>
<dbReference type="OrthoDB" id="9803764at2"/>
<keyword evidence="2" id="KW-0238">DNA-binding</keyword>
<keyword evidence="6" id="KW-1185">Reference proteome</keyword>
<evidence type="ECO:0000256" key="1">
    <source>
        <dbReference type="ARBA" id="ARBA00023015"/>
    </source>
</evidence>
<keyword evidence="3" id="KW-0804">Transcription</keyword>
<dbReference type="Proteomes" id="UP000229897">
    <property type="component" value="Chromosome"/>
</dbReference>
<dbReference type="InterPro" id="IPR018060">
    <property type="entry name" value="HTH_AraC"/>
</dbReference>
<name>A0A2D2DQK8_9BURK</name>
<dbReference type="SUPFAM" id="SSF52317">
    <property type="entry name" value="Class I glutamine amidotransferase-like"/>
    <property type="match status" value="1"/>
</dbReference>
<reference evidence="5" key="1">
    <citation type="submission" date="2017-10" db="EMBL/GenBank/DDBJ databases">
        <title>Massilia psychrophilum sp. nov., a novel purple-pigmented bacterium isolated from Tianshan glacier, Xinjiang Municipality, China.</title>
        <authorList>
            <person name="Wang H."/>
        </authorList>
    </citation>
    <scope>NUCLEOTIDE SEQUENCE [LARGE SCALE GENOMIC DNA]</scope>
    <source>
        <strain evidence="5">B2</strain>
    </source>
</reference>
<keyword evidence="1" id="KW-0805">Transcription regulation</keyword>
<organism evidence="5 6">
    <name type="scientific">Massilia violaceinigra</name>
    <dbReference type="NCBI Taxonomy" id="2045208"/>
    <lineage>
        <taxon>Bacteria</taxon>
        <taxon>Pseudomonadati</taxon>
        <taxon>Pseudomonadota</taxon>
        <taxon>Betaproteobacteria</taxon>
        <taxon>Burkholderiales</taxon>
        <taxon>Oxalobacteraceae</taxon>
        <taxon>Telluria group</taxon>
        <taxon>Massilia</taxon>
    </lineage>
</organism>
<dbReference type="PANTHER" id="PTHR43280">
    <property type="entry name" value="ARAC-FAMILY TRANSCRIPTIONAL REGULATOR"/>
    <property type="match status" value="1"/>
</dbReference>
<feature type="domain" description="HTH araC/xylS-type" evidence="4">
    <location>
        <begin position="223"/>
        <end position="321"/>
    </location>
</feature>
<evidence type="ECO:0000256" key="3">
    <source>
        <dbReference type="ARBA" id="ARBA00023163"/>
    </source>
</evidence>
<dbReference type="SUPFAM" id="SSF46689">
    <property type="entry name" value="Homeodomain-like"/>
    <property type="match status" value="1"/>
</dbReference>
<dbReference type="RefSeq" id="WP_099879267.1">
    <property type="nucleotide sequence ID" value="NZ_CP024608.1"/>
</dbReference>
<evidence type="ECO:0000259" key="4">
    <source>
        <dbReference type="PROSITE" id="PS01124"/>
    </source>
</evidence>
<sequence length="327" mass="35193">MIDFTILILPGAFPSSVTLTLDILSTAASLARSVGCAEPRWRVYSTASDIRLGHGMKIDARTLPKTVRADGSTWVVPGLGLESHRAVMNRLAQPDALRAIKALQDHARTGGTVAASCSAVFLLQSADLLVGKKVTTSWWFASLLQQLEPRCVVDADRMVICDGMIVTAGAAFAQTDLMLHLLRTQFSPALADAVARTLLIDGRQSQAQFVVPAMLANGNQLIVNLVACIESALPNPPSVSDLAKKFCMSDRTLSRHVRAATGRSTSALLQSVRLSKARMLLETSKLTVEQVAERVGYADTTALRRLMRKVMGATPRQFRPAVSNLSG</sequence>
<dbReference type="SMART" id="SM00342">
    <property type="entry name" value="HTH_ARAC"/>
    <property type="match status" value="1"/>
</dbReference>
<dbReference type="EMBL" id="CP024608">
    <property type="protein sequence ID" value="ATQ77257.1"/>
    <property type="molecule type" value="Genomic_DNA"/>
</dbReference>
<dbReference type="PANTHER" id="PTHR43280:SF2">
    <property type="entry name" value="HTH-TYPE TRANSCRIPTIONAL REGULATOR EXSA"/>
    <property type="match status" value="1"/>
</dbReference>
<protein>
    <submittedName>
        <fullName evidence="5">AraC family transcriptional regulator</fullName>
    </submittedName>
</protein>
<dbReference type="InterPro" id="IPR009057">
    <property type="entry name" value="Homeodomain-like_sf"/>
</dbReference>
<dbReference type="InterPro" id="IPR029062">
    <property type="entry name" value="Class_I_gatase-like"/>
</dbReference>
<dbReference type="GO" id="GO:0043565">
    <property type="term" value="F:sequence-specific DNA binding"/>
    <property type="evidence" value="ECO:0007669"/>
    <property type="project" value="InterPro"/>
</dbReference>